<dbReference type="PANTHER" id="PTHR13696">
    <property type="entry name" value="P-LOOP CONTAINING NUCLEOSIDE TRIPHOSPHATE HYDROLASE"/>
    <property type="match status" value="1"/>
</dbReference>
<dbReference type="Proteomes" id="UP000238220">
    <property type="component" value="Unassembled WGS sequence"/>
</dbReference>
<dbReference type="Gene3D" id="3.40.50.300">
    <property type="entry name" value="P-loop containing nucleotide triphosphate hydrolases"/>
    <property type="match status" value="1"/>
</dbReference>
<dbReference type="InterPro" id="IPR025669">
    <property type="entry name" value="AAA_dom"/>
</dbReference>
<gene>
    <name evidence="2" type="ORF">C3942_04690</name>
</gene>
<keyword evidence="3" id="KW-1185">Reference proteome</keyword>
<dbReference type="CDD" id="cd02042">
    <property type="entry name" value="ParAB_family"/>
    <property type="match status" value="1"/>
</dbReference>
<evidence type="ECO:0000313" key="3">
    <source>
        <dbReference type="Proteomes" id="UP000238220"/>
    </source>
</evidence>
<dbReference type="AlphaFoldDB" id="A0A2S5TJ11"/>
<reference evidence="2 3" key="1">
    <citation type="submission" date="2018-02" db="EMBL/GenBank/DDBJ databases">
        <title>Genome sequencing of Solimonas sp. HR-BB.</title>
        <authorList>
            <person name="Lee Y."/>
            <person name="Jeon C.O."/>
        </authorList>
    </citation>
    <scope>NUCLEOTIDE SEQUENCE [LARGE SCALE GENOMIC DNA]</scope>
    <source>
        <strain evidence="2 3">HR-BB</strain>
    </source>
</reference>
<evidence type="ECO:0000259" key="1">
    <source>
        <dbReference type="Pfam" id="PF13614"/>
    </source>
</evidence>
<dbReference type="EMBL" id="PSNW01000002">
    <property type="protein sequence ID" value="PPE74976.1"/>
    <property type="molecule type" value="Genomic_DNA"/>
</dbReference>
<dbReference type="RefSeq" id="WP_104229203.1">
    <property type="nucleotide sequence ID" value="NZ_PSNW01000002.1"/>
</dbReference>
<proteinExistence type="predicted"/>
<evidence type="ECO:0000313" key="2">
    <source>
        <dbReference type="EMBL" id="PPE74976.1"/>
    </source>
</evidence>
<name>A0A2S5TJ11_9GAMM</name>
<organism evidence="2 3">
    <name type="scientific">Solimonas fluminis</name>
    <dbReference type="NCBI Taxonomy" id="2086571"/>
    <lineage>
        <taxon>Bacteria</taxon>
        <taxon>Pseudomonadati</taxon>
        <taxon>Pseudomonadota</taxon>
        <taxon>Gammaproteobacteria</taxon>
        <taxon>Nevskiales</taxon>
        <taxon>Nevskiaceae</taxon>
        <taxon>Solimonas</taxon>
    </lineage>
</organism>
<dbReference type="PANTHER" id="PTHR13696:SF52">
    <property type="entry name" value="PARA FAMILY PROTEIN CT_582"/>
    <property type="match status" value="1"/>
</dbReference>
<dbReference type="SUPFAM" id="SSF52540">
    <property type="entry name" value="P-loop containing nucleoside triphosphate hydrolases"/>
    <property type="match status" value="1"/>
</dbReference>
<sequence length="248" mass="27669">MRSIALYNLKGGVGKTAASVNLAYLAAAHGIPTLLWDLDPQGASSWYFHGEAEELKARKVFEGTSPAGRLVKPSPYKQLSLIPADLSYRYLDIILKKVEPPREALRRLLKPFSEQYALAVLDCPPSLSHLADNVFAAADRVLVPAVPTWLSLRALEQVQAYFRTEGFEPKKIRPFYSMADRRRSLHRELLENPPAAMARRYPAVIPYASAVERMGEHRAPLAAYAGSDEPALLAYAELWLELKRDLGL</sequence>
<feature type="domain" description="AAA" evidence="1">
    <location>
        <begin position="1"/>
        <end position="161"/>
    </location>
</feature>
<protein>
    <submittedName>
        <fullName evidence="2">Chromosome partitioning protein ParA</fullName>
    </submittedName>
</protein>
<comment type="caution">
    <text evidence="2">The sequence shown here is derived from an EMBL/GenBank/DDBJ whole genome shotgun (WGS) entry which is preliminary data.</text>
</comment>
<dbReference type="InterPro" id="IPR027417">
    <property type="entry name" value="P-loop_NTPase"/>
</dbReference>
<dbReference type="OrthoDB" id="9799330at2"/>
<dbReference type="InterPro" id="IPR050678">
    <property type="entry name" value="DNA_Partitioning_ATPase"/>
</dbReference>
<accession>A0A2S5TJ11</accession>
<dbReference type="Pfam" id="PF13614">
    <property type="entry name" value="AAA_31"/>
    <property type="match status" value="1"/>
</dbReference>